<dbReference type="OrthoDB" id="6270329at2759"/>
<dbReference type="EMBL" id="JH993009">
    <property type="protein sequence ID" value="EKX43612.1"/>
    <property type="molecule type" value="Genomic_DNA"/>
</dbReference>
<feature type="domain" description="RWP-RK" evidence="6">
    <location>
        <begin position="5"/>
        <end position="96"/>
    </location>
</feature>
<dbReference type="GeneID" id="17300241"/>
<dbReference type="HOGENOM" id="CLU_092984_0_2_1"/>
<proteinExistence type="predicted"/>
<organism evidence="7">
    <name type="scientific">Guillardia theta (strain CCMP2712)</name>
    <name type="common">Cryptophyte</name>
    <dbReference type="NCBI Taxonomy" id="905079"/>
    <lineage>
        <taxon>Eukaryota</taxon>
        <taxon>Cryptophyceae</taxon>
        <taxon>Pyrenomonadales</taxon>
        <taxon>Geminigeraceae</taxon>
        <taxon>Guillardia</taxon>
    </lineage>
</organism>
<dbReference type="Pfam" id="PF02042">
    <property type="entry name" value="RWP-RK"/>
    <property type="match status" value="1"/>
</dbReference>
<dbReference type="PROSITE" id="PS51519">
    <property type="entry name" value="RWP_RK"/>
    <property type="match status" value="1"/>
</dbReference>
<reference evidence="9" key="2">
    <citation type="submission" date="2012-11" db="EMBL/GenBank/DDBJ databases">
        <authorList>
            <person name="Kuo A."/>
            <person name="Curtis B.A."/>
            <person name="Tanifuji G."/>
            <person name="Burki F."/>
            <person name="Gruber A."/>
            <person name="Irimia M."/>
            <person name="Maruyama S."/>
            <person name="Arias M.C."/>
            <person name="Ball S.G."/>
            <person name="Gile G.H."/>
            <person name="Hirakawa Y."/>
            <person name="Hopkins J.F."/>
            <person name="Rensing S.A."/>
            <person name="Schmutz J."/>
            <person name="Symeonidi A."/>
            <person name="Elias M."/>
            <person name="Eveleigh R.J."/>
            <person name="Herman E.K."/>
            <person name="Klute M.J."/>
            <person name="Nakayama T."/>
            <person name="Obornik M."/>
            <person name="Reyes-Prieto A."/>
            <person name="Armbrust E.V."/>
            <person name="Aves S.J."/>
            <person name="Beiko R.G."/>
            <person name="Coutinho P."/>
            <person name="Dacks J.B."/>
            <person name="Durnford D.G."/>
            <person name="Fast N.M."/>
            <person name="Green B.R."/>
            <person name="Grisdale C."/>
            <person name="Hempe F."/>
            <person name="Henrissat B."/>
            <person name="Hoppner M.P."/>
            <person name="Ishida K.-I."/>
            <person name="Kim E."/>
            <person name="Koreny L."/>
            <person name="Kroth P.G."/>
            <person name="Liu Y."/>
            <person name="Malik S.-B."/>
            <person name="Maier U.G."/>
            <person name="McRose D."/>
            <person name="Mock T."/>
            <person name="Neilson J.A."/>
            <person name="Onodera N.T."/>
            <person name="Poole A.M."/>
            <person name="Pritham E.J."/>
            <person name="Richards T.A."/>
            <person name="Rocap G."/>
            <person name="Roy S.W."/>
            <person name="Sarai C."/>
            <person name="Schaack S."/>
            <person name="Shirato S."/>
            <person name="Slamovits C.H."/>
            <person name="Spencer D.F."/>
            <person name="Suzuki S."/>
            <person name="Worden A.Z."/>
            <person name="Zauner S."/>
            <person name="Barry K."/>
            <person name="Bell C."/>
            <person name="Bharti A.K."/>
            <person name="Crow J.A."/>
            <person name="Grimwood J."/>
            <person name="Kramer R."/>
            <person name="Lindquist E."/>
            <person name="Lucas S."/>
            <person name="Salamov A."/>
            <person name="McFadden G.I."/>
            <person name="Lane C.E."/>
            <person name="Keeling P.J."/>
            <person name="Gray M.W."/>
            <person name="Grigoriev I.V."/>
            <person name="Archibald J.M."/>
        </authorList>
    </citation>
    <scope>NUCLEOTIDE SEQUENCE</scope>
    <source>
        <strain evidence="9">CCMP2712</strain>
    </source>
</reference>
<feature type="compositionally biased region" description="Basic residues" evidence="5">
    <location>
        <begin position="1"/>
        <end position="14"/>
    </location>
</feature>
<gene>
    <name evidence="7" type="ORF">GUITHDRAFT_153220</name>
</gene>
<name>L1J5I6_GUITC</name>
<feature type="compositionally biased region" description="Acidic residues" evidence="5">
    <location>
        <begin position="120"/>
        <end position="131"/>
    </location>
</feature>
<feature type="region of interest" description="Disordered" evidence="5">
    <location>
        <begin position="71"/>
        <end position="151"/>
    </location>
</feature>
<keyword evidence="9" id="KW-1185">Reference proteome</keyword>
<evidence type="ECO:0000313" key="8">
    <source>
        <dbReference type="EnsemblProtists" id="EKX43612"/>
    </source>
</evidence>
<dbReference type="InterPro" id="IPR003035">
    <property type="entry name" value="RWP-RK_dom"/>
</dbReference>
<evidence type="ECO:0000256" key="1">
    <source>
        <dbReference type="ARBA" id="ARBA00023015"/>
    </source>
</evidence>
<evidence type="ECO:0000259" key="6">
    <source>
        <dbReference type="PROSITE" id="PS51519"/>
    </source>
</evidence>
<feature type="compositionally biased region" description="Polar residues" evidence="5">
    <location>
        <begin position="91"/>
        <end position="102"/>
    </location>
</feature>
<dbReference type="RefSeq" id="XP_005830592.1">
    <property type="nucleotide sequence ID" value="XM_005830535.1"/>
</dbReference>
<dbReference type="EnsemblProtists" id="EKX43612">
    <property type="protein sequence ID" value="EKX43612"/>
    <property type="gene ID" value="GUITHDRAFT_153220"/>
</dbReference>
<dbReference type="Proteomes" id="UP000011087">
    <property type="component" value="Unassembled WGS sequence"/>
</dbReference>
<evidence type="ECO:0000313" key="9">
    <source>
        <dbReference type="Proteomes" id="UP000011087"/>
    </source>
</evidence>
<evidence type="ECO:0000256" key="3">
    <source>
        <dbReference type="ARBA" id="ARBA00023163"/>
    </source>
</evidence>
<evidence type="ECO:0000313" key="7">
    <source>
        <dbReference type="EMBL" id="EKX43612.1"/>
    </source>
</evidence>
<evidence type="ECO:0000256" key="2">
    <source>
        <dbReference type="ARBA" id="ARBA00023125"/>
    </source>
</evidence>
<reference evidence="7 9" key="1">
    <citation type="journal article" date="2012" name="Nature">
        <title>Algal genomes reveal evolutionary mosaicism and the fate of nucleomorphs.</title>
        <authorList>
            <consortium name="DOE Joint Genome Institute"/>
            <person name="Curtis B.A."/>
            <person name="Tanifuji G."/>
            <person name="Burki F."/>
            <person name="Gruber A."/>
            <person name="Irimia M."/>
            <person name="Maruyama S."/>
            <person name="Arias M.C."/>
            <person name="Ball S.G."/>
            <person name="Gile G.H."/>
            <person name="Hirakawa Y."/>
            <person name="Hopkins J.F."/>
            <person name="Kuo A."/>
            <person name="Rensing S.A."/>
            <person name="Schmutz J."/>
            <person name="Symeonidi A."/>
            <person name="Elias M."/>
            <person name="Eveleigh R.J."/>
            <person name="Herman E.K."/>
            <person name="Klute M.J."/>
            <person name="Nakayama T."/>
            <person name="Obornik M."/>
            <person name="Reyes-Prieto A."/>
            <person name="Armbrust E.V."/>
            <person name="Aves S.J."/>
            <person name="Beiko R.G."/>
            <person name="Coutinho P."/>
            <person name="Dacks J.B."/>
            <person name="Durnford D.G."/>
            <person name="Fast N.M."/>
            <person name="Green B.R."/>
            <person name="Grisdale C.J."/>
            <person name="Hempel F."/>
            <person name="Henrissat B."/>
            <person name="Hoppner M.P."/>
            <person name="Ishida K."/>
            <person name="Kim E."/>
            <person name="Koreny L."/>
            <person name="Kroth P.G."/>
            <person name="Liu Y."/>
            <person name="Malik S.B."/>
            <person name="Maier U.G."/>
            <person name="McRose D."/>
            <person name="Mock T."/>
            <person name="Neilson J.A."/>
            <person name="Onodera N.T."/>
            <person name="Poole A.M."/>
            <person name="Pritham E.J."/>
            <person name="Richards T.A."/>
            <person name="Rocap G."/>
            <person name="Roy S.W."/>
            <person name="Sarai C."/>
            <person name="Schaack S."/>
            <person name="Shirato S."/>
            <person name="Slamovits C.H."/>
            <person name="Spencer D.F."/>
            <person name="Suzuki S."/>
            <person name="Worden A.Z."/>
            <person name="Zauner S."/>
            <person name="Barry K."/>
            <person name="Bell C."/>
            <person name="Bharti A.K."/>
            <person name="Crow J.A."/>
            <person name="Grimwood J."/>
            <person name="Kramer R."/>
            <person name="Lindquist E."/>
            <person name="Lucas S."/>
            <person name="Salamov A."/>
            <person name="McFadden G.I."/>
            <person name="Lane C.E."/>
            <person name="Keeling P.J."/>
            <person name="Gray M.W."/>
            <person name="Grigoriev I.V."/>
            <person name="Archibald J.M."/>
        </authorList>
    </citation>
    <scope>NUCLEOTIDE SEQUENCE</scope>
    <source>
        <strain evidence="7 9">CCMP2712</strain>
    </source>
</reference>
<keyword evidence="2" id="KW-0238">DNA-binding</keyword>
<evidence type="ECO:0000256" key="5">
    <source>
        <dbReference type="SAM" id="MobiDB-lite"/>
    </source>
</evidence>
<protein>
    <recommendedName>
        <fullName evidence="6">RWP-RK domain-containing protein</fullName>
    </recommendedName>
</protein>
<reference evidence="8" key="3">
    <citation type="submission" date="2016-03" db="UniProtKB">
        <authorList>
            <consortium name="EnsemblProtists"/>
        </authorList>
    </citation>
    <scope>IDENTIFICATION</scope>
</reference>
<sequence>MRAKLHFVVPRRKRGESNFQRQDPIGLDRSAIQKLFHLRQKDAADHLGISLTALKNACRALGVNHWPYSRKRENEEGHSADAQQEDGAGPSGSSSQPMNIDQNHTDSHSDGSDSEHHEEEHEEEEEEEEEQGPAITSHHVRSGASSLPLPMLTRRGDESIQIQAGRMLSGSMASLLSMKNAVEAQNGSWICGPRLPGQDKDWINWFMKTTPLEDTGTQFDRALIMVEDAKPQTEQSS</sequence>
<keyword evidence="1" id="KW-0805">Transcription regulation</keyword>
<feature type="region of interest" description="Disordered" evidence="5">
    <location>
        <begin position="1"/>
        <end position="22"/>
    </location>
</feature>
<keyword evidence="3" id="KW-0804">Transcription</keyword>
<accession>L1J5I6</accession>
<feature type="compositionally biased region" description="Basic and acidic residues" evidence="5">
    <location>
        <begin position="103"/>
        <end position="119"/>
    </location>
</feature>
<keyword evidence="4" id="KW-0539">Nucleus</keyword>
<dbReference type="GO" id="GO:0003677">
    <property type="term" value="F:DNA binding"/>
    <property type="evidence" value="ECO:0007669"/>
    <property type="project" value="UniProtKB-KW"/>
</dbReference>
<dbReference type="AlphaFoldDB" id="L1J5I6"/>
<evidence type="ECO:0000256" key="4">
    <source>
        <dbReference type="ARBA" id="ARBA00023242"/>
    </source>
</evidence>
<dbReference type="PaxDb" id="55529-EKX43612"/>
<dbReference type="KEGG" id="gtt:GUITHDRAFT_153220"/>